<accession>A0A8S5LZT5</accession>
<dbReference type="InterPro" id="IPR022225">
    <property type="entry name" value="Phage_tail_fibre_N"/>
</dbReference>
<dbReference type="Pfam" id="PF12571">
    <property type="entry name" value="Phage_tail_fib"/>
    <property type="match status" value="1"/>
</dbReference>
<organism evidence="2">
    <name type="scientific">Siphoviridae sp. ctr0N4</name>
    <dbReference type="NCBI Taxonomy" id="2826473"/>
    <lineage>
        <taxon>Viruses</taxon>
        <taxon>Duplodnaviria</taxon>
        <taxon>Heunggongvirae</taxon>
        <taxon>Uroviricota</taxon>
        <taxon>Caudoviricetes</taxon>
    </lineage>
</organism>
<proteinExistence type="predicted"/>
<feature type="domain" description="Phage tail fibre protein N-terminal" evidence="1">
    <location>
        <begin position="5"/>
        <end position="150"/>
    </location>
</feature>
<evidence type="ECO:0000259" key="1">
    <source>
        <dbReference type="Pfam" id="PF12571"/>
    </source>
</evidence>
<dbReference type="EMBL" id="BK014786">
    <property type="protein sequence ID" value="DAD75581.1"/>
    <property type="molecule type" value="Genomic_DNA"/>
</dbReference>
<reference evidence="2" key="1">
    <citation type="journal article" date="2021" name="Proc. Natl. Acad. Sci. U.S.A.">
        <title>A Catalog of Tens of Thousands of Viruses from Human Metagenomes Reveals Hidden Associations with Chronic Diseases.</title>
        <authorList>
            <person name="Tisza M.J."/>
            <person name="Buck C.B."/>
        </authorList>
    </citation>
    <scope>NUCLEOTIDE SEQUENCE</scope>
    <source>
        <strain evidence="2">Ctr0N4</strain>
    </source>
</reference>
<name>A0A8S5LZT5_9CAUD</name>
<protein>
    <submittedName>
        <fullName evidence="2">Tail collar fiber protein</fullName>
    </submittedName>
</protein>
<evidence type="ECO:0000313" key="2">
    <source>
        <dbReference type="EMBL" id="DAD75581.1"/>
    </source>
</evidence>
<sequence>MAERNTITTAGLGIIAAAQAGTIPRVKFTSVRVGSGEHAASEDLSALTGLTEEKARFAVSDVTALGSDTVQIGALLSNAGVSAGFRITEVGVYAEDASGQEALYAIFTKGAAEADFLPANAAGNESSIYYRCNVAVSNAAQVTAADDHSAYAHVTDLNALKARVQALELVPTAWEVTLRAAAWSASAPYTQEVTLPGCKATDVLELGKAIAKTGSVEAAKAARKWLGAIDGGESKDGKAVLFCAVKKPTEDFKVKIRRIAGNG</sequence>